<dbReference type="EnsemblMetazoa" id="MESCA003859-RA">
    <property type="protein sequence ID" value="MESCA003859-PA"/>
    <property type="gene ID" value="MESCA003859"/>
</dbReference>
<proteinExistence type="predicted"/>
<dbReference type="EMBL" id="CAQQ02165077">
    <property type="status" value="NOT_ANNOTATED_CDS"/>
    <property type="molecule type" value="Genomic_DNA"/>
</dbReference>
<keyword evidence="2" id="KW-1185">Reference proteome</keyword>
<name>T1GK44_MEGSC</name>
<organism evidence="1 2">
    <name type="scientific">Megaselia scalaris</name>
    <name type="common">Humpbacked fly</name>
    <name type="synonym">Phora scalaris</name>
    <dbReference type="NCBI Taxonomy" id="36166"/>
    <lineage>
        <taxon>Eukaryota</taxon>
        <taxon>Metazoa</taxon>
        <taxon>Ecdysozoa</taxon>
        <taxon>Arthropoda</taxon>
        <taxon>Hexapoda</taxon>
        <taxon>Insecta</taxon>
        <taxon>Pterygota</taxon>
        <taxon>Neoptera</taxon>
        <taxon>Endopterygota</taxon>
        <taxon>Diptera</taxon>
        <taxon>Brachycera</taxon>
        <taxon>Muscomorpha</taxon>
        <taxon>Platypezoidea</taxon>
        <taxon>Phoridae</taxon>
        <taxon>Megaseliini</taxon>
        <taxon>Megaselia</taxon>
    </lineage>
</organism>
<protein>
    <submittedName>
        <fullName evidence="1">Uncharacterized protein</fullName>
    </submittedName>
</protein>
<dbReference type="EMBL" id="CAQQ02165076">
    <property type="status" value="NOT_ANNOTATED_CDS"/>
    <property type="molecule type" value="Genomic_DNA"/>
</dbReference>
<dbReference type="HOGENOM" id="CLU_2852279_0_0_1"/>
<accession>T1GK44</accession>
<evidence type="ECO:0000313" key="1">
    <source>
        <dbReference type="EnsemblMetazoa" id="MESCA003859-PA"/>
    </source>
</evidence>
<reference evidence="1" key="2">
    <citation type="submission" date="2015-06" db="UniProtKB">
        <authorList>
            <consortium name="EnsemblMetazoa"/>
        </authorList>
    </citation>
    <scope>IDENTIFICATION</scope>
</reference>
<dbReference type="Proteomes" id="UP000015102">
    <property type="component" value="Unassembled WGS sequence"/>
</dbReference>
<reference evidence="2" key="1">
    <citation type="submission" date="2013-02" db="EMBL/GenBank/DDBJ databases">
        <authorList>
            <person name="Hughes D."/>
        </authorList>
    </citation>
    <scope>NUCLEOTIDE SEQUENCE</scope>
    <source>
        <strain>Durham</strain>
        <strain evidence="2">NC isolate 2 -- Noor lab</strain>
    </source>
</reference>
<sequence length="65" mass="7760">MYIYEGVIVSKNDFHASKHPEWGQISNLQEIKELQNNRLKKSVIYMQKIHFTISVTHWNPNDMDN</sequence>
<evidence type="ECO:0000313" key="2">
    <source>
        <dbReference type="Proteomes" id="UP000015102"/>
    </source>
</evidence>
<dbReference type="AlphaFoldDB" id="T1GK44"/>